<evidence type="ECO:0000259" key="5">
    <source>
        <dbReference type="Pfam" id="PF08548"/>
    </source>
</evidence>
<dbReference type="Pfam" id="PF00353">
    <property type="entry name" value="HemolysinCabind"/>
    <property type="match status" value="3"/>
</dbReference>
<gene>
    <name evidence="6" type="ORF">GXW76_03075</name>
</gene>
<name>A0A9X9WSL6_9PROT</name>
<dbReference type="Pfam" id="PF08548">
    <property type="entry name" value="Peptidase_M10_C"/>
    <property type="match status" value="1"/>
</dbReference>
<dbReference type="GO" id="GO:0005615">
    <property type="term" value="C:extracellular space"/>
    <property type="evidence" value="ECO:0007669"/>
    <property type="project" value="InterPro"/>
</dbReference>
<dbReference type="Gene3D" id="2.60.40.2700">
    <property type="match status" value="1"/>
</dbReference>
<keyword evidence="7" id="KW-1185">Reference proteome</keyword>
<dbReference type="SUPFAM" id="SSF51120">
    <property type="entry name" value="beta-Roll"/>
    <property type="match status" value="3"/>
</dbReference>
<evidence type="ECO:0000256" key="2">
    <source>
        <dbReference type="ARBA" id="ARBA00004613"/>
    </source>
</evidence>
<dbReference type="PRINTS" id="PR00313">
    <property type="entry name" value="CABNDNGRPT"/>
</dbReference>
<comment type="subcellular location">
    <subcellularLocation>
        <location evidence="2">Secreted</location>
    </subcellularLocation>
</comment>
<evidence type="ECO:0000256" key="1">
    <source>
        <dbReference type="ARBA" id="ARBA00001913"/>
    </source>
</evidence>
<keyword evidence="4" id="KW-0677">Repeat</keyword>
<dbReference type="InterPro" id="IPR001343">
    <property type="entry name" value="Hemolysn_Ca-bd"/>
</dbReference>
<dbReference type="Proteomes" id="UP001138751">
    <property type="component" value="Unassembled WGS sequence"/>
</dbReference>
<evidence type="ECO:0000256" key="4">
    <source>
        <dbReference type="ARBA" id="ARBA00022737"/>
    </source>
</evidence>
<dbReference type="SUPFAM" id="SSF51126">
    <property type="entry name" value="Pectin lyase-like"/>
    <property type="match status" value="1"/>
</dbReference>
<dbReference type="InterPro" id="IPR006626">
    <property type="entry name" value="PbH1"/>
</dbReference>
<dbReference type="InterPro" id="IPR050557">
    <property type="entry name" value="RTX_toxin/Mannuronan_C5-epim"/>
</dbReference>
<dbReference type="AlphaFoldDB" id="A0A9X9WSL6"/>
<dbReference type="GO" id="GO:0005509">
    <property type="term" value="F:calcium ion binding"/>
    <property type="evidence" value="ECO:0007669"/>
    <property type="project" value="InterPro"/>
</dbReference>
<proteinExistence type="predicted"/>
<dbReference type="InterPro" id="IPR013858">
    <property type="entry name" value="Peptidase_M10B_C"/>
</dbReference>
<dbReference type="PANTHER" id="PTHR38340:SF1">
    <property type="entry name" value="S-LAYER PROTEIN"/>
    <property type="match status" value="1"/>
</dbReference>
<protein>
    <recommendedName>
        <fullName evidence="5">Peptidase M10 serralysin C-terminal domain-containing protein</fullName>
    </recommendedName>
</protein>
<accession>A0A9X9WSL6</accession>
<dbReference type="RefSeq" id="WP_211860521.1">
    <property type="nucleotide sequence ID" value="NZ_JAAEDM010000005.1"/>
</dbReference>
<dbReference type="InterPro" id="IPR011050">
    <property type="entry name" value="Pectin_lyase_fold/virulence"/>
</dbReference>
<evidence type="ECO:0000313" key="6">
    <source>
        <dbReference type="EMBL" id="MBR0670145.1"/>
    </source>
</evidence>
<organism evidence="6 7">
    <name type="scientific">Neoroseomonas soli</name>
    <dbReference type="NCBI Taxonomy" id="1081025"/>
    <lineage>
        <taxon>Bacteria</taxon>
        <taxon>Pseudomonadati</taxon>
        <taxon>Pseudomonadota</taxon>
        <taxon>Alphaproteobacteria</taxon>
        <taxon>Acetobacterales</taxon>
        <taxon>Acetobacteraceae</taxon>
        <taxon>Neoroseomonas</taxon>
    </lineage>
</organism>
<dbReference type="Gene3D" id="2.160.20.10">
    <property type="entry name" value="Single-stranded right-handed beta-helix, Pectin lyase-like"/>
    <property type="match status" value="1"/>
</dbReference>
<feature type="domain" description="Peptidase M10 serralysin C-terminal" evidence="5">
    <location>
        <begin position="633"/>
        <end position="760"/>
    </location>
</feature>
<sequence length="764" mass="76638">MATLTVGAGQQYSTIAAAIGASRDGDTIAVQAGTYYNDFATIKTAITIVGVGGMANLVATVPPPNGKGILVTQNDVTVQNLSFSGTKVPDMNGTGIRHEAGDLTVLSSYFHDNQNGLLIGSIPGATVTIKDSEFAFNGAGDGYSHNIYVGNVAKLIIDNSYFHDANVGHEIKSRASETIITNSRIYDNSSTASYSIDLPNGGVGIITGNVIQQGANSDNPAIVHFGGESAPYAGSSLLISDNVVLNNMSGTSPKLLVNATGIAATISGNDVYGLTSGQISSGAANVSGTTYLSSGSALDYSSPWQAVTPTPTPPPALPSLTVTLGDTTPTQGEALGASVAASTSTTGVTNSYQWQSLESGTWKNITGATSLSFTPGAGEVGEQLRLSVTASNGSSSSVSVSSASEVTGRLFIGGDVMNDAPTLTAGADLARGNGGSDLLVGLAGNDTLEGGAGNDTLDGGTGNDRMIGGADNDHYVVNSTGDVVVEGNGGGRDKVETSLSTYTLTTNVEDVVATAKGGALLNGNALGNGMQGGDGADSLYGYQGNDTLDGGSGNDLLVGGKGNDFYVVDSSGDTVVEASGAGIDTVSATGGTSYTLSANVEVLRLDGAGLVTGAGNALANTIIGNAGDNVLWGMAGNDTLSGGDGNDVLIGGVGRDVLIGGNGGDHFRFLDASQSTTKAPDQIVDFVAGQDRIDLRQIDANLSQAGDDAFAYVTSFGKQAGEVMVASLGGDSYQVRGDINGDGAADFAINVTSATGPTADWFLL</sequence>
<dbReference type="InterPro" id="IPR012334">
    <property type="entry name" value="Pectin_lyas_fold"/>
</dbReference>
<dbReference type="PROSITE" id="PS00330">
    <property type="entry name" value="HEMOLYSIN_CALCIUM"/>
    <property type="match status" value="6"/>
</dbReference>
<reference evidence="6" key="1">
    <citation type="submission" date="2020-01" db="EMBL/GenBank/DDBJ databases">
        <authorList>
            <person name="Rat A."/>
        </authorList>
    </citation>
    <scope>NUCLEOTIDE SEQUENCE</scope>
    <source>
        <strain evidence="6">LMG 31231</strain>
    </source>
</reference>
<reference evidence="6" key="2">
    <citation type="journal article" date="2021" name="Syst. Appl. Microbiol.">
        <title>Roseomonas hellenica sp. nov., isolated from roots of wild-growing Alkanna tinctoria.</title>
        <authorList>
            <person name="Rat A."/>
            <person name="Naranjo H.D."/>
            <person name="Lebbe L."/>
            <person name="Cnockaert M."/>
            <person name="Krigas N."/>
            <person name="Grigoriadou K."/>
            <person name="Maloupa E."/>
            <person name="Willems A."/>
        </authorList>
    </citation>
    <scope>NUCLEOTIDE SEQUENCE</scope>
    <source>
        <strain evidence="6">LMG 31231</strain>
    </source>
</reference>
<comment type="caution">
    <text evidence="6">The sequence shown here is derived from an EMBL/GenBank/DDBJ whole genome shotgun (WGS) entry which is preliminary data.</text>
</comment>
<evidence type="ECO:0000256" key="3">
    <source>
        <dbReference type="ARBA" id="ARBA00022525"/>
    </source>
</evidence>
<dbReference type="SMART" id="SM00710">
    <property type="entry name" value="PbH1"/>
    <property type="match status" value="4"/>
</dbReference>
<dbReference type="InterPro" id="IPR018511">
    <property type="entry name" value="Hemolysin-typ_Ca-bd_CS"/>
</dbReference>
<dbReference type="EMBL" id="JAAEDM010000005">
    <property type="protein sequence ID" value="MBR0670145.1"/>
    <property type="molecule type" value="Genomic_DNA"/>
</dbReference>
<evidence type="ECO:0000313" key="7">
    <source>
        <dbReference type="Proteomes" id="UP001138751"/>
    </source>
</evidence>
<dbReference type="InterPro" id="IPR011049">
    <property type="entry name" value="Serralysin-like_metalloprot_C"/>
</dbReference>
<comment type="cofactor">
    <cofactor evidence="1">
        <name>Ca(2+)</name>
        <dbReference type="ChEBI" id="CHEBI:29108"/>
    </cofactor>
</comment>
<keyword evidence="3" id="KW-0964">Secreted</keyword>
<dbReference type="Gene3D" id="2.150.10.10">
    <property type="entry name" value="Serralysin-like metalloprotease, C-terminal"/>
    <property type="match status" value="3"/>
</dbReference>
<dbReference type="PANTHER" id="PTHR38340">
    <property type="entry name" value="S-LAYER PROTEIN"/>
    <property type="match status" value="1"/>
</dbReference>